<keyword evidence="1" id="KW-1133">Transmembrane helix</keyword>
<reference evidence="2 3" key="1">
    <citation type="submission" date="2016-11" db="EMBL/GenBank/DDBJ databases">
        <authorList>
            <person name="Jaros S."/>
            <person name="Januszkiewicz K."/>
            <person name="Wedrychowicz H."/>
        </authorList>
    </citation>
    <scope>NUCLEOTIDE SEQUENCE [LARGE SCALE GENOMIC DNA]</scope>
    <source>
        <strain evidence="2 3">DSM 18772</strain>
    </source>
</reference>
<dbReference type="AlphaFoldDB" id="A0A1M6C8K2"/>
<organism evidence="2 3">
    <name type="scientific">Rubritalea squalenifaciens DSM 18772</name>
    <dbReference type="NCBI Taxonomy" id="1123071"/>
    <lineage>
        <taxon>Bacteria</taxon>
        <taxon>Pseudomonadati</taxon>
        <taxon>Verrucomicrobiota</taxon>
        <taxon>Verrucomicrobiia</taxon>
        <taxon>Verrucomicrobiales</taxon>
        <taxon>Rubritaleaceae</taxon>
        <taxon>Rubritalea</taxon>
    </lineage>
</organism>
<evidence type="ECO:0000313" key="2">
    <source>
        <dbReference type="EMBL" id="SHI57084.1"/>
    </source>
</evidence>
<feature type="transmembrane region" description="Helical" evidence="1">
    <location>
        <begin position="137"/>
        <end position="156"/>
    </location>
</feature>
<evidence type="ECO:0000256" key="1">
    <source>
        <dbReference type="SAM" id="Phobius"/>
    </source>
</evidence>
<dbReference type="Proteomes" id="UP000184510">
    <property type="component" value="Unassembled WGS sequence"/>
</dbReference>
<dbReference type="RefSeq" id="WP_143157838.1">
    <property type="nucleotide sequence ID" value="NZ_FQYR01000002.1"/>
</dbReference>
<proteinExistence type="predicted"/>
<name>A0A1M6C8K2_9BACT</name>
<dbReference type="EMBL" id="FQYR01000002">
    <property type="protein sequence ID" value="SHI57084.1"/>
    <property type="molecule type" value="Genomic_DNA"/>
</dbReference>
<accession>A0A1M6C8K2</accession>
<gene>
    <name evidence="2" type="ORF">SAMN02745181_0412</name>
</gene>
<keyword evidence="1" id="KW-0812">Transmembrane</keyword>
<keyword evidence="1" id="KW-0472">Membrane</keyword>
<feature type="transmembrane region" description="Helical" evidence="1">
    <location>
        <begin position="105"/>
        <end position="125"/>
    </location>
</feature>
<evidence type="ECO:0000313" key="3">
    <source>
        <dbReference type="Proteomes" id="UP000184510"/>
    </source>
</evidence>
<keyword evidence="3" id="KW-1185">Reference proteome</keyword>
<protein>
    <submittedName>
        <fullName evidence="2">Uncharacterized protein</fullName>
    </submittedName>
</protein>
<dbReference type="InParanoid" id="A0A1M6C8K2"/>
<sequence>MKGDMEFSTQLWHWDDSGIRVTTLKTQHTTTIPWQEVAGICSLFIQKHDGSRIRILENRRKVSRDLSKQLEQSLKTHCPQDYVRNLQRSIRELQPCVHSYLPLRLYLITLLPWYCVMTLESLGILPAGYLQCLTLPTIIYLTLLLIPHLLMLHVIFQTHRNNFQELEQITQA</sequence>